<dbReference type="Gene3D" id="3.40.50.300">
    <property type="entry name" value="P-loop containing nucleotide triphosphate hydrolases"/>
    <property type="match status" value="1"/>
</dbReference>
<reference evidence="9 10" key="1">
    <citation type="journal article" date="2020" name="Microorganisms">
        <title>Osmotic Adaptation and Compatible Solute Biosynthesis of Phototrophic Bacteria as Revealed from Genome Analyses.</title>
        <authorList>
            <person name="Imhoff J.F."/>
            <person name="Rahn T."/>
            <person name="Kunzel S."/>
            <person name="Keller A."/>
            <person name="Neulinger S.C."/>
        </authorList>
    </citation>
    <scope>NUCLEOTIDE SEQUENCE [LARGE SCALE GENOMIC DNA]</scope>
    <source>
        <strain evidence="9 10">DSM 6210</strain>
    </source>
</reference>
<dbReference type="Pfam" id="PF07683">
    <property type="entry name" value="CobW_C"/>
    <property type="match status" value="1"/>
</dbReference>
<name>A0ABS1CJE2_9GAMM</name>
<accession>A0ABS1CJE2</accession>
<comment type="function">
    <text evidence="5">Zinc chaperone that directly transfers zinc cofactor to target proteins, thereby activating them. Zinc is transferred from the CXCC motif in the GTPase domain to the zinc binding site in target proteins in a process requiring GTP hydrolysis.</text>
</comment>
<feature type="domain" description="CobW C-terminal" evidence="8">
    <location>
        <begin position="380"/>
        <end position="473"/>
    </location>
</feature>
<comment type="catalytic activity">
    <reaction evidence="6">
        <text>GTP + H2O = GDP + phosphate + H(+)</text>
        <dbReference type="Rhea" id="RHEA:19669"/>
        <dbReference type="ChEBI" id="CHEBI:15377"/>
        <dbReference type="ChEBI" id="CHEBI:15378"/>
        <dbReference type="ChEBI" id="CHEBI:37565"/>
        <dbReference type="ChEBI" id="CHEBI:43474"/>
        <dbReference type="ChEBI" id="CHEBI:58189"/>
    </reaction>
    <physiologicalReaction direction="left-to-right" evidence="6">
        <dbReference type="Rhea" id="RHEA:19670"/>
    </physiologicalReaction>
</comment>
<dbReference type="Gene3D" id="3.30.1220.10">
    <property type="entry name" value="CobW-like, C-terminal domain"/>
    <property type="match status" value="1"/>
</dbReference>
<evidence type="ECO:0000256" key="2">
    <source>
        <dbReference type="ARBA" id="ARBA00022801"/>
    </source>
</evidence>
<feature type="region of interest" description="Disordered" evidence="7">
    <location>
        <begin position="1"/>
        <end position="24"/>
    </location>
</feature>
<evidence type="ECO:0000256" key="3">
    <source>
        <dbReference type="ARBA" id="ARBA00023186"/>
    </source>
</evidence>
<evidence type="ECO:0000259" key="8">
    <source>
        <dbReference type="SMART" id="SM00833"/>
    </source>
</evidence>
<dbReference type="Pfam" id="PF02492">
    <property type="entry name" value="cobW"/>
    <property type="match status" value="1"/>
</dbReference>
<evidence type="ECO:0000256" key="7">
    <source>
        <dbReference type="SAM" id="MobiDB-lite"/>
    </source>
</evidence>
<sequence>MTASCALESEGFAPRPDLDPSFDPADPRVPVTVLTGFLGAGKTTLLNRILTEQHGHRIAVIENEYGEIGIDHELVVQTDEEIFEMNNGCICCTVRGDLIRILARLMRRKHKFERIIIETTGMADPGPVAQTFFMDEEMKAKLRLDAIVTLVDAKHITEHLDDSDECRAQIASADILLLNKSDLVSADELAALEQRVRGMNRLARVQATEHGGIDLDQVLDVRAFDLEARAAETPEFLQEELPFEWAGLYDLTPGTYELALAAGPDPTIDLVLGGPGLEHEAIFADWKRRSILLYSGDAETRSGSADDAPAEPGETLYRLTVDATDGARLRLRIPAAGRYVLLTQHLPEEFDMQLTDAAGGAPAPVAEHRYASPHEHDDSVGSVGVTAGELDPSRFEQWITNLLRTKGPDIFRTKGVLAFRGRPNRFVFQGVHMLFDGDDGKPWRDAEPRGSELVFIGRNLDRAELTAGLSWCSA</sequence>
<dbReference type="CDD" id="cd03112">
    <property type="entry name" value="CobW-like"/>
    <property type="match status" value="1"/>
</dbReference>
<dbReference type="PANTHER" id="PTHR13748">
    <property type="entry name" value="COBW-RELATED"/>
    <property type="match status" value="1"/>
</dbReference>
<keyword evidence="2" id="KW-0378">Hydrolase</keyword>
<evidence type="ECO:0000256" key="6">
    <source>
        <dbReference type="ARBA" id="ARBA00049117"/>
    </source>
</evidence>
<dbReference type="PANTHER" id="PTHR13748:SF62">
    <property type="entry name" value="COBW DOMAIN-CONTAINING PROTEIN"/>
    <property type="match status" value="1"/>
</dbReference>
<dbReference type="EMBL" id="NRRV01000038">
    <property type="protein sequence ID" value="MBK1632045.1"/>
    <property type="molecule type" value="Genomic_DNA"/>
</dbReference>
<gene>
    <name evidence="9" type="ORF">CKO31_15120</name>
</gene>
<comment type="similarity">
    <text evidence="4">Belongs to the SIMIBI class G3E GTPase family. ZNG1 subfamily.</text>
</comment>
<keyword evidence="3" id="KW-0143">Chaperone</keyword>
<protein>
    <recommendedName>
        <fullName evidence="8">CobW C-terminal domain-containing protein</fullName>
    </recommendedName>
</protein>
<evidence type="ECO:0000256" key="1">
    <source>
        <dbReference type="ARBA" id="ARBA00022741"/>
    </source>
</evidence>
<dbReference type="InterPro" id="IPR003495">
    <property type="entry name" value="CobW/HypB/UreG_nucleotide-bd"/>
</dbReference>
<dbReference type="InterPro" id="IPR051316">
    <property type="entry name" value="Zinc-reg_GTPase_activator"/>
</dbReference>
<evidence type="ECO:0000313" key="10">
    <source>
        <dbReference type="Proteomes" id="UP000748752"/>
    </source>
</evidence>
<dbReference type="Proteomes" id="UP000748752">
    <property type="component" value="Unassembled WGS sequence"/>
</dbReference>
<proteinExistence type="inferred from homology"/>
<evidence type="ECO:0000256" key="5">
    <source>
        <dbReference type="ARBA" id="ARBA00045658"/>
    </source>
</evidence>
<dbReference type="InterPro" id="IPR036627">
    <property type="entry name" value="CobW-likC_sf"/>
</dbReference>
<organism evidence="9 10">
    <name type="scientific">Thiohalocapsa halophila</name>
    <dbReference type="NCBI Taxonomy" id="69359"/>
    <lineage>
        <taxon>Bacteria</taxon>
        <taxon>Pseudomonadati</taxon>
        <taxon>Pseudomonadota</taxon>
        <taxon>Gammaproteobacteria</taxon>
        <taxon>Chromatiales</taxon>
        <taxon>Chromatiaceae</taxon>
        <taxon>Thiohalocapsa</taxon>
    </lineage>
</organism>
<dbReference type="SUPFAM" id="SSF90002">
    <property type="entry name" value="Hypothetical protein YjiA, C-terminal domain"/>
    <property type="match status" value="1"/>
</dbReference>
<keyword evidence="1" id="KW-0547">Nucleotide-binding</keyword>
<dbReference type="RefSeq" id="WP_200239225.1">
    <property type="nucleotide sequence ID" value="NZ_NRRV01000038.1"/>
</dbReference>
<dbReference type="InterPro" id="IPR027417">
    <property type="entry name" value="P-loop_NTPase"/>
</dbReference>
<dbReference type="SUPFAM" id="SSF52540">
    <property type="entry name" value="P-loop containing nucleoside triphosphate hydrolases"/>
    <property type="match status" value="1"/>
</dbReference>
<dbReference type="SMART" id="SM00833">
    <property type="entry name" value="CobW_C"/>
    <property type="match status" value="1"/>
</dbReference>
<comment type="caution">
    <text evidence="9">The sequence shown here is derived from an EMBL/GenBank/DDBJ whole genome shotgun (WGS) entry which is preliminary data.</text>
</comment>
<keyword evidence="10" id="KW-1185">Reference proteome</keyword>
<dbReference type="InterPro" id="IPR011629">
    <property type="entry name" value="CobW-like_C"/>
</dbReference>
<evidence type="ECO:0000313" key="9">
    <source>
        <dbReference type="EMBL" id="MBK1632045.1"/>
    </source>
</evidence>
<evidence type="ECO:0000256" key="4">
    <source>
        <dbReference type="ARBA" id="ARBA00034320"/>
    </source>
</evidence>